<dbReference type="EMBL" id="ML977315">
    <property type="protein sequence ID" value="KAF2119582.1"/>
    <property type="molecule type" value="Genomic_DNA"/>
</dbReference>
<evidence type="ECO:0008006" key="4">
    <source>
        <dbReference type="Google" id="ProtNLM"/>
    </source>
</evidence>
<evidence type="ECO:0000313" key="3">
    <source>
        <dbReference type="Proteomes" id="UP000799770"/>
    </source>
</evidence>
<protein>
    <recommendedName>
        <fullName evidence="4">Secreted protein</fullName>
    </recommendedName>
</protein>
<proteinExistence type="predicted"/>
<feature type="chain" id="PRO_5025519964" description="Secreted protein" evidence="1">
    <location>
        <begin position="24"/>
        <end position="293"/>
    </location>
</feature>
<evidence type="ECO:0000313" key="2">
    <source>
        <dbReference type="EMBL" id="KAF2119582.1"/>
    </source>
</evidence>
<keyword evidence="1" id="KW-0732">Signal</keyword>
<dbReference type="Proteomes" id="UP000799770">
    <property type="component" value="Unassembled WGS sequence"/>
</dbReference>
<sequence>MRVSLLQLAVVAAAGVAADFTYATHNFTYEKLWDLQNHFYQRFVYPNNIAEAANINSTIFSEDVEGRVSDTRNFVGRELNTEYIFGLFTPTDAKSVIGRPLSYDIIQFAANGNIASATTSVQFIFPTFKNASFPVVIDTWLTWNDAEQITQYDVTFRWFGYLLQTLVLGLDPTNSTNAVAQVTETLATSICSTHDTYCTGSNQQYASNAECLNFLTTKIRLGQSFELGMDTLFCRSVHEIMIKPRPDVHCPHIGVSGGGMCDDTISYRTKATENFFTNNAWVAGNLPKLNKDF</sequence>
<dbReference type="AlphaFoldDB" id="A0A6A5ZJ54"/>
<feature type="signal peptide" evidence="1">
    <location>
        <begin position="1"/>
        <end position="23"/>
    </location>
</feature>
<accession>A0A6A5ZJ54</accession>
<reference evidence="2" key="1">
    <citation type="journal article" date="2020" name="Stud. Mycol.">
        <title>101 Dothideomycetes genomes: a test case for predicting lifestyles and emergence of pathogens.</title>
        <authorList>
            <person name="Haridas S."/>
            <person name="Albert R."/>
            <person name="Binder M."/>
            <person name="Bloem J."/>
            <person name="Labutti K."/>
            <person name="Salamov A."/>
            <person name="Andreopoulos B."/>
            <person name="Baker S."/>
            <person name="Barry K."/>
            <person name="Bills G."/>
            <person name="Bluhm B."/>
            <person name="Cannon C."/>
            <person name="Castanera R."/>
            <person name="Culley D."/>
            <person name="Daum C."/>
            <person name="Ezra D."/>
            <person name="Gonzalez J."/>
            <person name="Henrissat B."/>
            <person name="Kuo A."/>
            <person name="Liang C."/>
            <person name="Lipzen A."/>
            <person name="Lutzoni F."/>
            <person name="Magnuson J."/>
            <person name="Mondo S."/>
            <person name="Nolan M."/>
            <person name="Ohm R."/>
            <person name="Pangilinan J."/>
            <person name="Park H.-J."/>
            <person name="Ramirez L."/>
            <person name="Alfaro M."/>
            <person name="Sun H."/>
            <person name="Tritt A."/>
            <person name="Yoshinaga Y."/>
            <person name="Zwiers L.-H."/>
            <person name="Turgeon B."/>
            <person name="Goodwin S."/>
            <person name="Spatafora J."/>
            <person name="Crous P."/>
            <person name="Grigoriev I."/>
        </authorList>
    </citation>
    <scope>NUCLEOTIDE SEQUENCE</scope>
    <source>
        <strain evidence="2">CBS 627.86</strain>
    </source>
</reference>
<organism evidence="2 3">
    <name type="scientific">Lophiotrema nucula</name>
    <dbReference type="NCBI Taxonomy" id="690887"/>
    <lineage>
        <taxon>Eukaryota</taxon>
        <taxon>Fungi</taxon>
        <taxon>Dikarya</taxon>
        <taxon>Ascomycota</taxon>
        <taxon>Pezizomycotina</taxon>
        <taxon>Dothideomycetes</taxon>
        <taxon>Pleosporomycetidae</taxon>
        <taxon>Pleosporales</taxon>
        <taxon>Lophiotremataceae</taxon>
        <taxon>Lophiotrema</taxon>
    </lineage>
</organism>
<name>A0A6A5ZJ54_9PLEO</name>
<dbReference type="OrthoDB" id="10010954at2759"/>
<evidence type="ECO:0000256" key="1">
    <source>
        <dbReference type="SAM" id="SignalP"/>
    </source>
</evidence>
<keyword evidence="3" id="KW-1185">Reference proteome</keyword>
<gene>
    <name evidence="2" type="ORF">BDV96DRAFT_596288</name>
</gene>